<proteinExistence type="predicted"/>
<protein>
    <recommendedName>
        <fullName evidence="2">SMP-30/Gluconolactonase/LRE-like region domain-containing protein</fullName>
    </recommendedName>
</protein>
<feature type="non-terminal residue" evidence="1">
    <location>
        <position position="1"/>
    </location>
</feature>
<name>A0A0F8WHY1_9ZZZZ</name>
<dbReference type="EMBL" id="LAZR01065099">
    <property type="protein sequence ID" value="KKK56223.1"/>
    <property type="molecule type" value="Genomic_DNA"/>
</dbReference>
<dbReference type="InterPro" id="IPR051344">
    <property type="entry name" value="Vgb"/>
</dbReference>
<dbReference type="PANTHER" id="PTHR40274">
    <property type="entry name" value="VIRGINIAMYCIN B LYASE"/>
    <property type="match status" value="1"/>
</dbReference>
<sequence length="272" mass="28627">EIDKKTGKARTIVEGRLSCAQGVAVSSDSGGDTLYLANSFSYLKVDGFTGDTISGIRMHTAGKHLQYPNTASVHGNSVLLTSWFTGVVQELDRKTDETKRILPGFKAPSHALMMDDGSIIVAEIGTGSLVKVTDQEGKERTVVAKDLIVPVYLAPAGPDGVYVTEAMAGTISRIDLSTGEKKVVASGLRMPEGIAVFPDGKLAVVETGTRRLLKIDPTSGAITQLAINLAVGFPSYPGGLPPYLITGVAVSDSGTIYVTGDLENVLYKISPK</sequence>
<dbReference type="InterPro" id="IPR011042">
    <property type="entry name" value="6-blade_b-propeller_TolB-like"/>
</dbReference>
<evidence type="ECO:0008006" key="2">
    <source>
        <dbReference type="Google" id="ProtNLM"/>
    </source>
</evidence>
<accession>A0A0F8WHY1</accession>
<gene>
    <name evidence="1" type="ORF">LCGC14_3066680</name>
</gene>
<comment type="caution">
    <text evidence="1">The sequence shown here is derived from an EMBL/GenBank/DDBJ whole genome shotgun (WGS) entry which is preliminary data.</text>
</comment>
<dbReference type="SUPFAM" id="SSF101898">
    <property type="entry name" value="NHL repeat"/>
    <property type="match status" value="1"/>
</dbReference>
<evidence type="ECO:0000313" key="1">
    <source>
        <dbReference type="EMBL" id="KKK56223.1"/>
    </source>
</evidence>
<dbReference type="Gene3D" id="2.120.10.30">
    <property type="entry name" value="TolB, C-terminal domain"/>
    <property type="match status" value="1"/>
</dbReference>
<dbReference type="PANTHER" id="PTHR40274:SF4">
    <property type="entry name" value="BLL1406 PROTEIN"/>
    <property type="match status" value="1"/>
</dbReference>
<organism evidence="1">
    <name type="scientific">marine sediment metagenome</name>
    <dbReference type="NCBI Taxonomy" id="412755"/>
    <lineage>
        <taxon>unclassified sequences</taxon>
        <taxon>metagenomes</taxon>
        <taxon>ecological metagenomes</taxon>
    </lineage>
</organism>
<dbReference type="AlphaFoldDB" id="A0A0F8WHY1"/>
<reference evidence="1" key="1">
    <citation type="journal article" date="2015" name="Nature">
        <title>Complex archaea that bridge the gap between prokaryotes and eukaryotes.</title>
        <authorList>
            <person name="Spang A."/>
            <person name="Saw J.H."/>
            <person name="Jorgensen S.L."/>
            <person name="Zaremba-Niedzwiedzka K."/>
            <person name="Martijn J."/>
            <person name="Lind A.E."/>
            <person name="van Eijk R."/>
            <person name="Schleper C."/>
            <person name="Guy L."/>
            <person name="Ettema T.J."/>
        </authorList>
    </citation>
    <scope>NUCLEOTIDE SEQUENCE</scope>
</reference>